<reference evidence="2" key="1">
    <citation type="submission" date="2014-09" db="EMBL/GenBank/DDBJ databases">
        <authorList>
            <person name="Magalhaes I.L.F."/>
            <person name="Oliveira U."/>
            <person name="Santos F.R."/>
            <person name="Vidigal T.H.D.A."/>
            <person name="Brescovit A.D."/>
            <person name="Santos A.J."/>
        </authorList>
    </citation>
    <scope>NUCLEOTIDE SEQUENCE</scope>
    <source>
        <tissue evidence="2">Shoot tissue taken approximately 20 cm above the soil surface</tissue>
    </source>
</reference>
<name>A0A0A9GEK8_ARUDO</name>
<dbReference type="AlphaFoldDB" id="A0A0A9GEK8"/>
<accession>A0A0A9GEK8</accession>
<proteinExistence type="predicted"/>
<sequence>MQSKLIFGLDSLANVDVVLIHILMQHSSNLNFFRFLSFYVIQQHSVNLTMFICCLCQAQTACSSDCICDHPPNWKTEELLLNHLQEIEIQELRGSEHEVAFVERLFGWATVLKRMTVTFLYSVTESKAKELFQMFRSFSRPGMCMQFFIYRKFRKVLYAPED</sequence>
<evidence type="ECO:0000313" key="2">
    <source>
        <dbReference type="EMBL" id="JAE19073.1"/>
    </source>
</evidence>
<feature type="domain" description="FBD" evidence="1">
    <location>
        <begin position="79"/>
        <end position="116"/>
    </location>
</feature>
<dbReference type="InterPro" id="IPR055312">
    <property type="entry name" value="FBL15-like"/>
</dbReference>
<protein>
    <recommendedName>
        <fullName evidence="1">FBD domain-containing protein</fullName>
    </recommendedName>
</protein>
<evidence type="ECO:0000259" key="1">
    <source>
        <dbReference type="Pfam" id="PF08387"/>
    </source>
</evidence>
<dbReference type="PANTHER" id="PTHR34709">
    <property type="entry name" value="OS10G0396666 PROTEIN"/>
    <property type="match status" value="1"/>
</dbReference>
<dbReference type="InterPro" id="IPR006566">
    <property type="entry name" value="FBD"/>
</dbReference>
<dbReference type="PANTHER" id="PTHR34709:SF74">
    <property type="entry name" value="F-BOX DOMAIN-CONTAINING PROTEIN"/>
    <property type="match status" value="1"/>
</dbReference>
<reference evidence="2" key="2">
    <citation type="journal article" date="2015" name="Data Brief">
        <title>Shoot transcriptome of the giant reed, Arundo donax.</title>
        <authorList>
            <person name="Barrero R.A."/>
            <person name="Guerrero F.D."/>
            <person name="Moolhuijzen P."/>
            <person name="Goolsby J.A."/>
            <person name="Tidwell J."/>
            <person name="Bellgard S.E."/>
            <person name="Bellgard M.I."/>
        </authorList>
    </citation>
    <scope>NUCLEOTIDE SEQUENCE</scope>
    <source>
        <tissue evidence="2">Shoot tissue taken approximately 20 cm above the soil surface</tissue>
    </source>
</reference>
<dbReference type="Pfam" id="PF08387">
    <property type="entry name" value="FBD"/>
    <property type="match status" value="1"/>
</dbReference>
<dbReference type="EMBL" id="GBRH01178823">
    <property type="protein sequence ID" value="JAE19073.1"/>
    <property type="molecule type" value="Transcribed_RNA"/>
</dbReference>
<organism evidence="2">
    <name type="scientific">Arundo donax</name>
    <name type="common">Giant reed</name>
    <name type="synonym">Donax arundinaceus</name>
    <dbReference type="NCBI Taxonomy" id="35708"/>
    <lineage>
        <taxon>Eukaryota</taxon>
        <taxon>Viridiplantae</taxon>
        <taxon>Streptophyta</taxon>
        <taxon>Embryophyta</taxon>
        <taxon>Tracheophyta</taxon>
        <taxon>Spermatophyta</taxon>
        <taxon>Magnoliopsida</taxon>
        <taxon>Liliopsida</taxon>
        <taxon>Poales</taxon>
        <taxon>Poaceae</taxon>
        <taxon>PACMAD clade</taxon>
        <taxon>Arundinoideae</taxon>
        <taxon>Arundineae</taxon>
        <taxon>Arundo</taxon>
    </lineage>
</organism>